<feature type="transmembrane region" description="Helical" evidence="1">
    <location>
        <begin position="376"/>
        <end position="398"/>
    </location>
</feature>
<feature type="transmembrane region" description="Helical" evidence="1">
    <location>
        <begin position="85"/>
        <end position="106"/>
    </location>
</feature>
<proteinExistence type="predicted"/>
<sequence>MLLNRNLLRLGVLVPVLIWIAVVYYYAVDVPWFDDFDPFPDFLRSWIDAKSFSEALGYLFQPNNEHRMVIGKLVTLFYYKLTGKLSIYFVLFSGVCFTLGTFGLFWSAFKKSNLSPYYFIPVAFLLFQIQYHLVFLWAICSMQHQAVVFFMALSMLMLSRNKFWFAVVAALLANYSMSNGIFVWAAGAGILILQSSYRNLGIWLFTAVVAVTFYFIGMSPQGNESSVDFFLAHPELSVFGFFAFLGGLVDFFPEKEIVTRSVLPVLLGVAASVWIAIWGFANIRPWLTKTFGISFRKKGLLKVADETIPGEKSLQEFLIGILLFLLANALIIGFLRPRFGFFVMIVSNYKMYPALFLIVTYLSILLSVKAATGKKIFRFGLIASVGIWAISLATYLPVIAERSKYLMVNAYNQEHNAFGLGHIAFSKTAVYVDNLMKRMTSDGIYSFPQEADWLVNEINSQNGEKLKENDVRYRVENNAIVVEDETSEYTLKRKGGQYAYLKQNAKIYLFKLAQNRYDGRNLFRQLDKGSIVEIPFSTLEKGEYELGVVRSMNDAPVGQFLGKVTIP</sequence>
<evidence type="ECO:0008006" key="4">
    <source>
        <dbReference type="Google" id="ProtNLM"/>
    </source>
</evidence>
<dbReference type="Proteomes" id="UP000256373">
    <property type="component" value="Unassembled WGS sequence"/>
</dbReference>
<evidence type="ECO:0000313" key="2">
    <source>
        <dbReference type="EMBL" id="REA61322.1"/>
    </source>
</evidence>
<name>A0A3D8YCA4_9BACT</name>
<protein>
    <recommendedName>
        <fullName evidence="4">Glycosyltransferase RgtA/B/C/D-like domain-containing protein</fullName>
    </recommendedName>
</protein>
<feature type="transmembrane region" description="Helical" evidence="1">
    <location>
        <begin position="118"/>
        <end position="139"/>
    </location>
</feature>
<feature type="transmembrane region" description="Helical" evidence="1">
    <location>
        <begin position="261"/>
        <end position="281"/>
    </location>
</feature>
<dbReference type="OrthoDB" id="938262at2"/>
<accession>A0A3D8YCA4</accession>
<feature type="transmembrane region" description="Helical" evidence="1">
    <location>
        <begin position="7"/>
        <end position="27"/>
    </location>
</feature>
<feature type="transmembrane region" description="Helical" evidence="1">
    <location>
        <begin position="200"/>
        <end position="217"/>
    </location>
</feature>
<evidence type="ECO:0000256" key="1">
    <source>
        <dbReference type="SAM" id="Phobius"/>
    </source>
</evidence>
<feature type="transmembrane region" description="Helical" evidence="1">
    <location>
        <begin position="163"/>
        <end position="193"/>
    </location>
</feature>
<keyword evidence="1" id="KW-0812">Transmembrane</keyword>
<keyword evidence="3" id="KW-1185">Reference proteome</keyword>
<reference evidence="2 3" key="1">
    <citation type="submission" date="2018-07" db="EMBL/GenBank/DDBJ databases">
        <title>Dyadobacter roseus sp. nov., isolated from rose rhizosphere soil.</title>
        <authorList>
            <person name="Chen L."/>
        </authorList>
    </citation>
    <scope>NUCLEOTIDE SEQUENCE [LARGE SCALE GENOMIC DNA]</scope>
    <source>
        <strain evidence="2 3">RS19</strain>
    </source>
</reference>
<feature type="transmembrane region" description="Helical" evidence="1">
    <location>
        <begin position="351"/>
        <end position="370"/>
    </location>
</feature>
<dbReference type="EMBL" id="QNUL01000008">
    <property type="protein sequence ID" value="REA61322.1"/>
    <property type="molecule type" value="Genomic_DNA"/>
</dbReference>
<feature type="transmembrane region" description="Helical" evidence="1">
    <location>
        <begin position="229"/>
        <end position="249"/>
    </location>
</feature>
<organism evidence="2 3">
    <name type="scientific">Dyadobacter luteus</name>
    <dbReference type="NCBI Taxonomy" id="2259619"/>
    <lineage>
        <taxon>Bacteria</taxon>
        <taxon>Pseudomonadati</taxon>
        <taxon>Bacteroidota</taxon>
        <taxon>Cytophagia</taxon>
        <taxon>Cytophagales</taxon>
        <taxon>Spirosomataceae</taxon>
        <taxon>Dyadobacter</taxon>
    </lineage>
</organism>
<comment type="caution">
    <text evidence="2">The sequence shown here is derived from an EMBL/GenBank/DDBJ whole genome shotgun (WGS) entry which is preliminary data.</text>
</comment>
<keyword evidence="1" id="KW-0472">Membrane</keyword>
<evidence type="ECO:0000313" key="3">
    <source>
        <dbReference type="Proteomes" id="UP000256373"/>
    </source>
</evidence>
<dbReference type="AlphaFoldDB" id="A0A3D8YCA4"/>
<keyword evidence="1" id="KW-1133">Transmembrane helix</keyword>
<gene>
    <name evidence="2" type="ORF">DSL64_12820</name>
</gene>
<feature type="transmembrane region" description="Helical" evidence="1">
    <location>
        <begin position="317"/>
        <end position="339"/>
    </location>
</feature>